<comment type="caution">
    <text evidence="1">The sequence shown here is derived from an EMBL/GenBank/DDBJ whole genome shotgun (WGS) entry which is preliminary data.</text>
</comment>
<evidence type="ECO:0000313" key="1">
    <source>
        <dbReference type="EMBL" id="MDV2081233.1"/>
    </source>
</evidence>
<proteinExistence type="predicted"/>
<sequence>MNRLQLPIIGKLACQFLQALAGRENQVLRAWWEARYQGFDVWRGAVNDKQLVDGALIIGHGFLDWAVAAFGAG</sequence>
<dbReference type="EMBL" id="JAWIIJ010000035">
    <property type="protein sequence ID" value="MDV2081233.1"/>
    <property type="molecule type" value="Genomic_DNA"/>
</dbReference>
<keyword evidence="2" id="KW-1185">Reference proteome</keyword>
<accession>A0ABU3W3X2</accession>
<evidence type="ECO:0000313" key="2">
    <source>
        <dbReference type="Proteomes" id="UP001269819"/>
    </source>
</evidence>
<dbReference type="Proteomes" id="UP001269819">
    <property type="component" value="Unassembled WGS sequence"/>
</dbReference>
<dbReference type="RefSeq" id="WP_316975503.1">
    <property type="nucleotide sequence ID" value="NZ_JAWIIJ010000035.1"/>
</dbReference>
<protein>
    <submittedName>
        <fullName evidence="1">Uncharacterized protein</fullName>
    </submittedName>
</protein>
<gene>
    <name evidence="1" type="ORF">RYS15_21320</name>
</gene>
<organism evidence="1 2">
    <name type="scientific">Marinobacter xestospongiae</name>
    <dbReference type="NCBI Taxonomy" id="994319"/>
    <lineage>
        <taxon>Bacteria</taxon>
        <taxon>Pseudomonadati</taxon>
        <taxon>Pseudomonadota</taxon>
        <taxon>Gammaproteobacteria</taxon>
        <taxon>Pseudomonadales</taxon>
        <taxon>Marinobacteraceae</taxon>
        <taxon>Marinobacter</taxon>
    </lineage>
</organism>
<name>A0ABU3W3X2_9GAMM</name>
<reference evidence="1 2" key="1">
    <citation type="submission" date="2023-10" db="EMBL/GenBank/DDBJ databases">
        <title>Characteristics and mechanism of a salt-tolerant marine origin heterotrophic nitrifying- aerobic denitrifying bacteria Marinobacter xestospongiae HN1.</title>
        <authorList>
            <person name="Qi R."/>
        </authorList>
    </citation>
    <scope>NUCLEOTIDE SEQUENCE [LARGE SCALE GENOMIC DNA]</scope>
    <source>
        <strain evidence="1 2">HN1</strain>
    </source>
</reference>